<evidence type="ECO:0000313" key="8">
    <source>
        <dbReference type="EMBL" id="KND62539.1"/>
    </source>
</evidence>
<evidence type="ECO:0000256" key="7">
    <source>
        <dbReference type="RuleBase" id="RU000562"/>
    </source>
</evidence>
<accession>A0A0L0MKK4</accession>
<dbReference type="GO" id="GO:0003735">
    <property type="term" value="F:structural constituent of ribosome"/>
    <property type="evidence" value="ECO:0007669"/>
    <property type="project" value="InterPro"/>
</dbReference>
<dbReference type="InterPro" id="IPR036164">
    <property type="entry name" value="bL21-like_sf"/>
</dbReference>
<evidence type="ECO:0000256" key="2">
    <source>
        <dbReference type="ARBA" id="ARBA00022730"/>
    </source>
</evidence>
<dbReference type="GO" id="GO:0005840">
    <property type="term" value="C:ribosome"/>
    <property type="evidence" value="ECO:0007669"/>
    <property type="project" value="UniProtKB-KW"/>
</dbReference>
<dbReference type="InterPro" id="IPR018258">
    <property type="entry name" value="Ribosomal_bL21_CS"/>
</dbReference>
<evidence type="ECO:0000313" key="9">
    <source>
        <dbReference type="Proteomes" id="UP000037086"/>
    </source>
</evidence>
<dbReference type="PROSITE" id="PS01169">
    <property type="entry name" value="RIBOSOMAL_L21"/>
    <property type="match status" value="1"/>
</dbReference>
<dbReference type="Pfam" id="PF00829">
    <property type="entry name" value="Ribosomal_L21p"/>
    <property type="match status" value="1"/>
</dbReference>
<organism evidence="8 9">
    <name type="scientific">Candidatus Phytoplasma phoenicium</name>
    <dbReference type="NCBI Taxonomy" id="198422"/>
    <lineage>
        <taxon>Bacteria</taxon>
        <taxon>Bacillati</taxon>
        <taxon>Mycoplasmatota</taxon>
        <taxon>Mollicutes</taxon>
        <taxon>Acholeplasmatales</taxon>
        <taxon>Acholeplasmataceae</taxon>
        <taxon>Candidatus Phytoplasma</taxon>
        <taxon>16SrIX (Pigeon pea witches'-broom group)</taxon>
    </lineage>
</organism>
<dbReference type="AlphaFoldDB" id="A0A0L0MKK4"/>
<evidence type="ECO:0000256" key="1">
    <source>
        <dbReference type="ARBA" id="ARBA00008563"/>
    </source>
</evidence>
<reference evidence="8 9" key="1">
    <citation type="journal article" date="2015" name="BMC Microbiol.">
        <title>'Candidatus Phytoplasma phoenicium' associated with almond witches'-broom disease: from draft genome to genetic diversity among strain populations.</title>
        <authorList>
            <person name="Quaglino F."/>
            <person name="Kube M."/>
            <person name="Jawhari M."/>
            <person name="Abou-Jawdah Y."/>
            <person name="Siewert C."/>
            <person name="Choueiri E."/>
            <person name="Sobh H."/>
            <person name="Casati P."/>
            <person name="Tedeschi R."/>
            <person name="Molino Lova M."/>
            <person name="Alma A."/>
            <person name="Bianco P.A."/>
        </authorList>
    </citation>
    <scope>NUCLEOTIDE SEQUENCE [LARGE SCALE GENOMIC DNA]</scope>
    <source>
        <strain evidence="8 9">SA213</strain>
    </source>
</reference>
<dbReference type="Proteomes" id="UP000037086">
    <property type="component" value="Unassembled WGS sequence"/>
</dbReference>
<dbReference type="NCBIfam" id="TIGR00061">
    <property type="entry name" value="L21"/>
    <property type="match status" value="1"/>
</dbReference>
<dbReference type="RefSeq" id="WP_050337364.1">
    <property type="nucleotide sequence ID" value="NZ_JPSQ01000059.1"/>
</dbReference>
<dbReference type="EMBL" id="JPSQ01000059">
    <property type="protein sequence ID" value="KND62539.1"/>
    <property type="molecule type" value="Genomic_DNA"/>
</dbReference>
<proteinExistence type="inferred from homology"/>
<comment type="function">
    <text evidence="6 7">This protein binds to 23S rRNA in the presence of protein L20.</text>
</comment>
<comment type="similarity">
    <text evidence="1 6 7">Belongs to the bacterial ribosomal protein bL21 family.</text>
</comment>
<evidence type="ECO:0000256" key="3">
    <source>
        <dbReference type="ARBA" id="ARBA00022884"/>
    </source>
</evidence>
<keyword evidence="5 6" id="KW-0687">Ribonucleoprotein</keyword>
<gene>
    <name evidence="6 8" type="primary">rplU</name>
    <name evidence="8" type="ORF">AlmWB_02800</name>
</gene>
<evidence type="ECO:0000256" key="6">
    <source>
        <dbReference type="HAMAP-Rule" id="MF_01363"/>
    </source>
</evidence>
<evidence type="ECO:0000256" key="4">
    <source>
        <dbReference type="ARBA" id="ARBA00022980"/>
    </source>
</evidence>
<keyword evidence="2 6" id="KW-0699">rRNA-binding</keyword>
<dbReference type="SUPFAM" id="SSF141091">
    <property type="entry name" value="L21p-like"/>
    <property type="match status" value="1"/>
</dbReference>
<keyword evidence="9" id="KW-1185">Reference proteome</keyword>
<keyword evidence="3 6" id="KW-0694">RNA-binding</keyword>
<evidence type="ECO:0000256" key="5">
    <source>
        <dbReference type="ARBA" id="ARBA00023274"/>
    </source>
</evidence>
<dbReference type="PANTHER" id="PTHR21349">
    <property type="entry name" value="50S RIBOSOMAL PROTEIN L21"/>
    <property type="match status" value="1"/>
</dbReference>
<dbReference type="OrthoDB" id="9813334at2"/>
<comment type="subunit">
    <text evidence="6">Part of the 50S ribosomal subunit. Contacts protein L20.</text>
</comment>
<dbReference type="GO" id="GO:0006412">
    <property type="term" value="P:translation"/>
    <property type="evidence" value="ECO:0007669"/>
    <property type="project" value="UniProtKB-UniRule"/>
</dbReference>
<dbReference type="GO" id="GO:0005737">
    <property type="term" value="C:cytoplasm"/>
    <property type="evidence" value="ECO:0007669"/>
    <property type="project" value="UniProtKB-ARBA"/>
</dbReference>
<dbReference type="PATRIC" id="fig|198422.3.peg.275"/>
<dbReference type="PANTHER" id="PTHR21349:SF0">
    <property type="entry name" value="LARGE RIBOSOMAL SUBUNIT PROTEIN BL21M"/>
    <property type="match status" value="1"/>
</dbReference>
<dbReference type="GO" id="GO:0019843">
    <property type="term" value="F:rRNA binding"/>
    <property type="evidence" value="ECO:0007669"/>
    <property type="project" value="UniProtKB-UniRule"/>
</dbReference>
<keyword evidence="4 6" id="KW-0689">Ribosomal protein</keyword>
<dbReference type="GO" id="GO:1990904">
    <property type="term" value="C:ribonucleoprotein complex"/>
    <property type="evidence" value="ECO:0007669"/>
    <property type="project" value="UniProtKB-KW"/>
</dbReference>
<dbReference type="InterPro" id="IPR028909">
    <property type="entry name" value="bL21-like"/>
</dbReference>
<sequence>MFAIIKTGGKQLKVSPGQEVFIEKILVKENEYYVFDQVLVIENEQDQRTILGNPFVQGAKIEAQVVKQGKAKKILVAKYKKRKKYRLKRGHRQLYTKVLITKIIS</sequence>
<dbReference type="InterPro" id="IPR001787">
    <property type="entry name" value="Ribosomal_bL21"/>
</dbReference>
<dbReference type="HAMAP" id="MF_01363">
    <property type="entry name" value="Ribosomal_bL21"/>
    <property type="match status" value="1"/>
</dbReference>
<protein>
    <recommendedName>
        <fullName evidence="6">Large ribosomal subunit protein bL21</fullName>
    </recommendedName>
</protein>
<comment type="caution">
    <text evidence="8">The sequence shown here is derived from an EMBL/GenBank/DDBJ whole genome shotgun (WGS) entry which is preliminary data.</text>
</comment>
<name>A0A0L0MKK4_9MOLU</name>